<protein>
    <submittedName>
        <fullName evidence="2">Uncharacterized protein</fullName>
    </submittedName>
</protein>
<sequence length="144" mass="15476">MFGRIVNPVAAHYRLRSTLGLIALGYRLDLSHPRSIHIQAPRRLRIPAPHFHKRGSRVSSGQPARARLSPSSLRADTRICRPSASPSPLGPDAQSRKHTNVSAAALPDPVAFRSLQLHFRTASGPSSSARGLASSAHGITRSPS</sequence>
<dbReference type="Proteomes" id="UP000292082">
    <property type="component" value="Unassembled WGS sequence"/>
</dbReference>
<evidence type="ECO:0000256" key="1">
    <source>
        <dbReference type="SAM" id="MobiDB-lite"/>
    </source>
</evidence>
<name>A0A4Q9NLC0_9APHY</name>
<accession>A0A4Q9NLC0</accession>
<gene>
    <name evidence="2" type="ORF">BD310DRAFT_185981</name>
</gene>
<feature type="region of interest" description="Disordered" evidence="1">
    <location>
        <begin position="122"/>
        <end position="144"/>
    </location>
</feature>
<keyword evidence="3" id="KW-1185">Reference proteome</keyword>
<proteinExistence type="predicted"/>
<feature type="compositionally biased region" description="Basic residues" evidence="1">
    <location>
        <begin position="47"/>
        <end position="56"/>
    </location>
</feature>
<feature type="region of interest" description="Disordered" evidence="1">
    <location>
        <begin position="47"/>
        <end position="104"/>
    </location>
</feature>
<dbReference type="AlphaFoldDB" id="A0A4Q9NLC0"/>
<organism evidence="2 3">
    <name type="scientific">Dichomitus squalens</name>
    <dbReference type="NCBI Taxonomy" id="114155"/>
    <lineage>
        <taxon>Eukaryota</taxon>
        <taxon>Fungi</taxon>
        <taxon>Dikarya</taxon>
        <taxon>Basidiomycota</taxon>
        <taxon>Agaricomycotina</taxon>
        <taxon>Agaricomycetes</taxon>
        <taxon>Polyporales</taxon>
        <taxon>Polyporaceae</taxon>
        <taxon>Dichomitus</taxon>
    </lineage>
</organism>
<reference evidence="2 3" key="1">
    <citation type="submission" date="2019-01" db="EMBL/GenBank/DDBJ databases">
        <title>Draft genome sequences of three monokaryotic isolates of the white-rot basidiomycete fungus Dichomitus squalens.</title>
        <authorList>
            <consortium name="DOE Joint Genome Institute"/>
            <person name="Lopez S.C."/>
            <person name="Andreopoulos B."/>
            <person name="Pangilinan J."/>
            <person name="Lipzen A."/>
            <person name="Riley R."/>
            <person name="Ahrendt S."/>
            <person name="Ng V."/>
            <person name="Barry K."/>
            <person name="Daum C."/>
            <person name="Grigoriev I.V."/>
            <person name="Hilden K.S."/>
            <person name="Makela M.R."/>
            <person name="de Vries R.P."/>
        </authorList>
    </citation>
    <scope>NUCLEOTIDE SEQUENCE [LARGE SCALE GENOMIC DNA]</scope>
    <source>
        <strain evidence="2 3">CBS 464.89</strain>
    </source>
</reference>
<evidence type="ECO:0000313" key="2">
    <source>
        <dbReference type="EMBL" id="TBU52960.1"/>
    </source>
</evidence>
<dbReference type="EMBL" id="ML145230">
    <property type="protein sequence ID" value="TBU52960.1"/>
    <property type="molecule type" value="Genomic_DNA"/>
</dbReference>
<evidence type="ECO:0000313" key="3">
    <source>
        <dbReference type="Proteomes" id="UP000292082"/>
    </source>
</evidence>